<proteinExistence type="predicted"/>
<protein>
    <submittedName>
        <fullName evidence="3">Uncharacterized protein</fullName>
    </submittedName>
</protein>
<organism evidence="2 3">
    <name type="scientific">Pyricularia grisea</name>
    <name type="common">Crabgrass-specific blast fungus</name>
    <name type="synonym">Magnaporthe grisea</name>
    <dbReference type="NCBI Taxonomy" id="148305"/>
    <lineage>
        <taxon>Eukaryota</taxon>
        <taxon>Fungi</taxon>
        <taxon>Dikarya</taxon>
        <taxon>Ascomycota</taxon>
        <taxon>Pezizomycotina</taxon>
        <taxon>Sordariomycetes</taxon>
        <taxon>Sordariomycetidae</taxon>
        <taxon>Magnaporthales</taxon>
        <taxon>Pyriculariaceae</taxon>
        <taxon>Pyricularia</taxon>
    </lineage>
</organism>
<feature type="region of interest" description="Disordered" evidence="1">
    <location>
        <begin position="375"/>
        <end position="424"/>
    </location>
</feature>
<feature type="compositionally biased region" description="Low complexity" evidence="1">
    <location>
        <begin position="550"/>
        <end position="564"/>
    </location>
</feature>
<evidence type="ECO:0000313" key="3">
    <source>
        <dbReference type="RefSeq" id="XP_030984040.1"/>
    </source>
</evidence>
<gene>
    <name evidence="3" type="ORF">PgNI_02882</name>
</gene>
<dbReference type="RefSeq" id="XP_030984040.1">
    <property type="nucleotide sequence ID" value="XM_031122939.1"/>
</dbReference>
<feature type="region of interest" description="Disordered" evidence="1">
    <location>
        <begin position="465"/>
        <end position="506"/>
    </location>
</feature>
<sequence length="727" mass="77630">MGHLDMSGRSVNTVKASGQSTRQTAHNTEAATPTKSSSTDTKSSLQSRHPAYSTLLVPDYKPLTRQSSVTRLRQSTDTNTETRSRPTSIRLVPTQGNSAPSIDTPVSEKRSATRSPETPLIVQPATSPTPRSTVTKTGESVGTPIRPVVHSYFSDSPNAAWPGNFLSVRDLDFKLRSRLSEPALIRTGQKKPSNGGGHPGYPTPVPVTPQRPAAKSSVLHSSPAHHLMRSANTVSSRHSVATTDRLVATGGTSQSGGTGHQLKGAQSCPTRVADLRRLFDDGKPVGPDLGPSSRWKESSIAAAPRSTFSGLRAPVFRLPQPAGPKRPGGPLFSPVKNLSTNNFGSNYGHGPGSDGISPGASPLKQKITLFENMSTPESLHQSSPSQQVKTYDGAIEDSDRKDMSRGDDSLRKKASQMLHPIGSAGILRKLSRSLRNEMQDNSKDPDTIRDVAGSSRFRRKIVKRRLQQPQHPKPPYTLDNAGRSSTALVPVKQRDKNVPESGTDTASYVHRVNSTKESGGSSVAKRLLTRRSMPFFNKSVHASDQLYKRPVGSSYSPSFSSGSVPAPPTPSARTTNSNTRSNASKYSFAGSSAMSAPQPRLTKLSNSASFVTEHSTQSAPQPLATETLARGRTSSLRRRFSSSLSRAINPFRPHHGKKDGDGAGWVGQSGSGASGGLTRAVSVAKCDLEHPRPIRGAEMGQIIGMFEQHEASANSAEHANGTGQAKL</sequence>
<feature type="compositionally biased region" description="Gly residues" evidence="1">
    <location>
        <begin position="662"/>
        <end position="675"/>
    </location>
</feature>
<reference evidence="3" key="3">
    <citation type="submission" date="2025-08" db="UniProtKB">
        <authorList>
            <consortium name="RefSeq"/>
        </authorList>
    </citation>
    <scope>IDENTIFICATION</scope>
    <source>
        <strain evidence="3">NI907</strain>
    </source>
</reference>
<dbReference type="GeneID" id="41957850"/>
<accession>A0A6P8BA29</accession>
<feature type="compositionally biased region" description="Polar residues" evidence="1">
    <location>
        <begin position="375"/>
        <end position="389"/>
    </location>
</feature>
<feature type="compositionally biased region" description="Polar residues" evidence="1">
    <location>
        <begin position="9"/>
        <end position="31"/>
    </location>
</feature>
<evidence type="ECO:0000313" key="2">
    <source>
        <dbReference type="Proteomes" id="UP000515153"/>
    </source>
</evidence>
<dbReference type="Proteomes" id="UP000515153">
    <property type="component" value="Unplaced"/>
</dbReference>
<feature type="region of interest" description="Disordered" evidence="1">
    <location>
        <begin position="279"/>
        <end position="302"/>
    </location>
</feature>
<feature type="region of interest" description="Disordered" evidence="1">
    <location>
        <begin position="708"/>
        <end position="727"/>
    </location>
</feature>
<dbReference type="AlphaFoldDB" id="A0A6P8BA29"/>
<evidence type="ECO:0000256" key="1">
    <source>
        <dbReference type="SAM" id="MobiDB-lite"/>
    </source>
</evidence>
<feature type="compositionally biased region" description="Polar residues" evidence="1">
    <location>
        <begin position="336"/>
        <end position="345"/>
    </location>
</feature>
<feature type="compositionally biased region" description="Low complexity" evidence="1">
    <location>
        <begin position="32"/>
        <end position="44"/>
    </location>
</feature>
<reference evidence="3" key="2">
    <citation type="submission" date="2019-10" db="EMBL/GenBank/DDBJ databases">
        <authorList>
            <consortium name="NCBI Genome Project"/>
        </authorList>
    </citation>
    <scope>NUCLEOTIDE SEQUENCE</scope>
    <source>
        <strain evidence="3">NI907</strain>
    </source>
</reference>
<feature type="compositionally biased region" description="Polar residues" evidence="1">
    <location>
        <begin position="64"/>
        <end position="87"/>
    </location>
</feature>
<feature type="compositionally biased region" description="Polar residues" evidence="1">
    <location>
        <begin position="711"/>
        <end position="727"/>
    </location>
</feature>
<name>A0A6P8BA29_PYRGI</name>
<reference evidence="3" key="1">
    <citation type="journal article" date="2019" name="Mol. Biol. Evol.">
        <title>Blast fungal genomes show frequent chromosomal changes, gene gains and losses, and effector gene turnover.</title>
        <authorList>
            <person name="Gomez Luciano L.B."/>
            <person name="Jason Tsai I."/>
            <person name="Chuma I."/>
            <person name="Tosa Y."/>
            <person name="Chen Y.H."/>
            <person name="Li J.Y."/>
            <person name="Li M.Y."/>
            <person name="Jade Lu M.Y."/>
            <person name="Nakayashiki H."/>
            <person name="Li W.H."/>
        </authorList>
    </citation>
    <scope>NUCLEOTIDE SEQUENCE</scope>
    <source>
        <strain evidence="3">NI907</strain>
    </source>
</reference>
<feature type="compositionally biased region" description="Polar residues" evidence="1">
    <location>
        <begin position="124"/>
        <end position="140"/>
    </location>
</feature>
<dbReference type="KEGG" id="pgri:PgNI_02882"/>
<feature type="compositionally biased region" description="Basic and acidic residues" evidence="1">
    <location>
        <begin position="397"/>
        <end position="411"/>
    </location>
</feature>
<feature type="region of interest" description="Disordered" evidence="1">
    <location>
        <begin position="647"/>
        <end position="676"/>
    </location>
</feature>
<keyword evidence="2" id="KW-1185">Reference proteome</keyword>
<feature type="compositionally biased region" description="Polar residues" evidence="1">
    <location>
        <begin position="571"/>
        <end position="595"/>
    </location>
</feature>
<feature type="region of interest" description="Disordered" evidence="1">
    <location>
        <begin position="1"/>
        <end position="142"/>
    </location>
</feature>
<feature type="region of interest" description="Disordered" evidence="1">
    <location>
        <begin position="315"/>
        <end position="362"/>
    </location>
</feature>
<feature type="region of interest" description="Disordered" evidence="1">
    <location>
        <begin position="183"/>
        <end position="211"/>
    </location>
</feature>
<feature type="region of interest" description="Disordered" evidence="1">
    <location>
        <begin position="550"/>
        <end position="600"/>
    </location>
</feature>